<evidence type="ECO:0000313" key="3">
    <source>
        <dbReference type="Proteomes" id="UP000298714"/>
    </source>
</evidence>
<dbReference type="Pfam" id="PF17803">
    <property type="entry name" value="Cadherin_4"/>
    <property type="match status" value="2"/>
</dbReference>
<evidence type="ECO:0000313" key="2">
    <source>
        <dbReference type="EMBL" id="QCI79086.1"/>
    </source>
</evidence>
<dbReference type="InterPro" id="IPR010221">
    <property type="entry name" value="VCBS_dom"/>
</dbReference>
<dbReference type="NCBIfam" id="TIGR01965">
    <property type="entry name" value="VCBS_repeat"/>
    <property type="match status" value="1"/>
</dbReference>
<keyword evidence="3" id="KW-1185">Reference proteome</keyword>
<dbReference type="InterPro" id="IPR040853">
    <property type="entry name" value="RapA2_cadherin-like"/>
</dbReference>
<organism evidence="2 3">
    <name type="scientific">Hankyongella ginsenosidimutans</name>
    <dbReference type="NCBI Taxonomy" id="1763828"/>
    <lineage>
        <taxon>Bacteria</taxon>
        <taxon>Pseudomonadati</taxon>
        <taxon>Pseudomonadota</taxon>
        <taxon>Alphaproteobacteria</taxon>
        <taxon>Sphingomonadales</taxon>
        <taxon>Sphingomonadaceae</taxon>
        <taxon>Hankyongella</taxon>
    </lineage>
</organism>
<dbReference type="AlphaFoldDB" id="A0A4D7CB76"/>
<reference evidence="3" key="1">
    <citation type="submission" date="2019-04" db="EMBL/GenBank/DDBJ databases">
        <title>Complete genome sequence of Sphingomonas sp. W1-2-3.</title>
        <authorList>
            <person name="Im W.T."/>
        </authorList>
    </citation>
    <scope>NUCLEOTIDE SEQUENCE [LARGE SCALE GENOMIC DNA]</scope>
    <source>
        <strain evidence="3">W1-2-3</strain>
    </source>
</reference>
<feature type="domain" description="RapA2 cadherin-like" evidence="1">
    <location>
        <begin position="45"/>
        <end position="126"/>
    </location>
</feature>
<dbReference type="KEGG" id="hgn:E6W36_04355"/>
<dbReference type="EMBL" id="CP039704">
    <property type="protein sequence ID" value="QCI79086.1"/>
    <property type="molecule type" value="Genomic_DNA"/>
</dbReference>
<accession>A0A4D7CB76</accession>
<name>A0A4D7CB76_9SPHN</name>
<dbReference type="InterPro" id="IPR013783">
    <property type="entry name" value="Ig-like_fold"/>
</dbReference>
<dbReference type="Gene3D" id="2.60.40.3440">
    <property type="match status" value="1"/>
</dbReference>
<proteinExistence type="predicted"/>
<dbReference type="Gene3D" id="2.60.40.10">
    <property type="entry name" value="Immunoglobulins"/>
    <property type="match status" value="1"/>
</dbReference>
<sequence length="222" mass="22581">MLDLNNLPAVTQLGNIVFDPSNLPAGTYSFEYTVRDSGGRSVRQTVTITLTNANPVLAADAIAATEDGGAIAGNVLANDADPEGRALTVTRLAHGADSQAVAAGAATVIAGTYGALSLNADGSYSFALDNTLGTVQALRAGQTATDSFTYTVIDPNGGTATAQIAVTVTGVNDAPRFTGNQAFNIREGRFDVARIAASDIDGDTLTYSIAGGPDADRFSSTT</sequence>
<evidence type="ECO:0000259" key="1">
    <source>
        <dbReference type="Pfam" id="PF17803"/>
    </source>
</evidence>
<gene>
    <name evidence="2" type="ORF">E6W36_04355</name>
</gene>
<feature type="domain" description="RapA2 cadherin-like" evidence="1">
    <location>
        <begin position="162"/>
        <end position="211"/>
    </location>
</feature>
<dbReference type="Proteomes" id="UP000298714">
    <property type="component" value="Chromosome"/>
</dbReference>
<protein>
    <recommendedName>
        <fullName evidence="1">RapA2 cadherin-like domain-containing protein</fullName>
    </recommendedName>
</protein>